<organism evidence="1 2">
    <name type="scientific">Bacillus subtilis</name>
    <dbReference type="NCBI Taxonomy" id="1423"/>
    <lineage>
        <taxon>Bacteria</taxon>
        <taxon>Bacillati</taxon>
        <taxon>Bacillota</taxon>
        <taxon>Bacilli</taxon>
        <taxon>Bacillales</taxon>
        <taxon>Bacillaceae</taxon>
        <taxon>Bacillus</taxon>
    </lineage>
</organism>
<dbReference type="PATRIC" id="fig|1423.173.peg.3502"/>
<dbReference type="AlphaFoldDB" id="A0A0D1L396"/>
<evidence type="ECO:0000313" key="1">
    <source>
        <dbReference type="EMBL" id="KIU10056.1"/>
    </source>
</evidence>
<sequence length="207" mass="23475">MALKKVRRPVLYGEKEVSEEKGWNNVLDKNNAEEGWNSPIAPRQSANSDLIDPDMQHDFFNEDNNVYEPNKQRNDSVLNRTISFFGDNVKLPRKAKVEQGNYDFRIDNIASKENVAGKFGPYDQLFITFSVQKMGMEVPQQITIPYIVSTKAESPFMVFLSSFKSLFQGQNITINQLVGLVGTCEISHFQPASGDVYERLLVKSVNS</sequence>
<evidence type="ECO:0000313" key="2">
    <source>
        <dbReference type="Proteomes" id="UP000032247"/>
    </source>
</evidence>
<accession>A0A0D1L396</accession>
<name>A0A0D1L396_BACIU</name>
<dbReference type="EMBL" id="JXBC01000006">
    <property type="protein sequence ID" value="KIU10056.1"/>
    <property type="molecule type" value="Genomic_DNA"/>
</dbReference>
<proteinExistence type="predicted"/>
<reference evidence="1 2" key="1">
    <citation type="submission" date="2014-12" db="EMBL/GenBank/DDBJ databases">
        <title>Comparative genome analysis of Bacillus coagulans HM-08, Clostridium butyricum HM-68, Bacillus subtilis HM-66 and Bacillus licheniformis BL-09.</title>
        <authorList>
            <person name="Zhang H."/>
        </authorList>
    </citation>
    <scope>NUCLEOTIDE SEQUENCE [LARGE SCALE GENOMIC DNA]</scope>
    <source>
        <strain evidence="1 2">HM-66</strain>
    </source>
</reference>
<gene>
    <name evidence="1" type="ORF">SC09_Contig28orf00222</name>
</gene>
<protein>
    <submittedName>
        <fullName evidence="1">Uncharacterized protein</fullName>
    </submittedName>
</protein>
<comment type="caution">
    <text evidence="1">The sequence shown here is derived from an EMBL/GenBank/DDBJ whole genome shotgun (WGS) entry which is preliminary data.</text>
</comment>
<dbReference type="Proteomes" id="UP000032247">
    <property type="component" value="Unassembled WGS sequence"/>
</dbReference>